<dbReference type="Proteomes" id="UP000016933">
    <property type="component" value="Unassembled WGS sequence"/>
</dbReference>
<dbReference type="PANTHER" id="PTHR33577">
    <property type="entry name" value="STERIGMATOCYSTIN BIOSYNTHESIS PEROXIDASE STCC-RELATED"/>
    <property type="match status" value="1"/>
</dbReference>
<organism evidence="11 12">
    <name type="scientific">Dothistroma septosporum (strain NZE10 / CBS 128990)</name>
    <name type="common">Red band needle blight fungus</name>
    <name type="synonym">Mycosphaerella pini</name>
    <dbReference type="NCBI Taxonomy" id="675120"/>
    <lineage>
        <taxon>Eukaryota</taxon>
        <taxon>Fungi</taxon>
        <taxon>Dikarya</taxon>
        <taxon>Ascomycota</taxon>
        <taxon>Pezizomycotina</taxon>
        <taxon>Dothideomycetes</taxon>
        <taxon>Dothideomycetidae</taxon>
        <taxon>Mycosphaerellales</taxon>
        <taxon>Mycosphaerellaceae</taxon>
        <taxon>Dothistroma</taxon>
    </lineage>
</organism>
<evidence type="ECO:0000256" key="6">
    <source>
        <dbReference type="ARBA" id="ARBA00023002"/>
    </source>
</evidence>
<keyword evidence="7" id="KW-0408">Iron</keyword>
<dbReference type="STRING" id="675120.N1PJI6"/>
<dbReference type="EMBL" id="KB446542">
    <property type="protein sequence ID" value="EME41501.1"/>
    <property type="molecule type" value="Genomic_DNA"/>
</dbReference>
<keyword evidence="6" id="KW-0560">Oxidoreductase</keyword>
<evidence type="ECO:0000259" key="10">
    <source>
        <dbReference type="PROSITE" id="PS51405"/>
    </source>
</evidence>
<comment type="similarity">
    <text evidence="9">Belongs to the chloroperoxidase family.</text>
</comment>
<sequence>MKLSVATGAVLLAASANGQLDIPGLLKNATVNPNDPRFSQWKAPGAGDVRAPCPGLNSLANHGFLNHNGKGLTIPQLILGGAQGLNMGPDFMAVIGAVGLLSSPNPAAGSFDLDDLDEHNFPIEHDASLSRLDKYFGNNYAFNQKTWDATLSFFHGQTKTTTPTASKARYSNVKKSKANNPTSLYGPQQFILSSGETALYVQTMDSPVTNSAQITYVKSLFEKEKLPYNLGWRPSAVPITLLSLGEYITQLSAANPDSFAEGQSKCIAGVRTESVLMIKSSYRRGLIR</sequence>
<dbReference type="PROSITE" id="PS51405">
    <property type="entry name" value="HEME_HALOPEROXIDASE"/>
    <property type="match status" value="1"/>
</dbReference>
<dbReference type="InterPro" id="IPR000028">
    <property type="entry name" value="Chloroperoxidase"/>
</dbReference>
<dbReference type="InterPro" id="IPR036851">
    <property type="entry name" value="Chloroperoxidase-like_sf"/>
</dbReference>
<keyword evidence="4" id="KW-0479">Metal-binding</keyword>
<dbReference type="HOGENOM" id="CLU_050230_0_1_1"/>
<gene>
    <name evidence="11" type="ORF">DOTSEDRAFT_135407</name>
</gene>
<dbReference type="PROSITE" id="PS00300">
    <property type="entry name" value="SRP54"/>
    <property type="match status" value="1"/>
</dbReference>
<evidence type="ECO:0000256" key="3">
    <source>
        <dbReference type="ARBA" id="ARBA00022617"/>
    </source>
</evidence>
<evidence type="ECO:0000256" key="4">
    <source>
        <dbReference type="ARBA" id="ARBA00022723"/>
    </source>
</evidence>
<dbReference type="GO" id="GO:0004601">
    <property type="term" value="F:peroxidase activity"/>
    <property type="evidence" value="ECO:0007669"/>
    <property type="project" value="UniProtKB-KW"/>
</dbReference>
<evidence type="ECO:0000256" key="2">
    <source>
        <dbReference type="ARBA" id="ARBA00022559"/>
    </source>
</evidence>
<accession>N1PJI6</accession>
<keyword evidence="12" id="KW-1185">Reference proteome</keyword>
<dbReference type="GO" id="GO:0005525">
    <property type="term" value="F:GTP binding"/>
    <property type="evidence" value="ECO:0007669"/>
    <property type="project" value="UniProtKB-KW"/>
</dbReference>
<keyword evidence="8" id="KW-0342">GTP-binding</keyword>
<dbReference type="PANTHER" id="PTHR33577:SF9">
    <property type="entry name" value="PEROXIDASE STCC"/>
    <property type="match status" value="1"/>
</dbReference>
<dbReference type="AlphaFoldDB" id="N1PJI6"/>
<evidence type="ECO:0000256" key="7">
    <source>
        <dbReference type="ARBA" id="ARBA00023004"/>
    </source>
</evidence>
<feature type="domain" description="Heme haloperoxidase family profile" evidence="10">
    <location>
        <begin position="37"/>
        <end position="246"/>
    </location>
</feature>
<evidence type="ECO:0000313" key="12">
    <source>
        <dbReference type="Proteomes" id="UP000016933"/>
    </source>
</evidence>
<dbReference type="OMA" id="DFNETIW"/>
<keyword evidence="2" id="KW-0575">Peroxidase</keyword>
<evidence type="ECO:0000313" key="11">
    <source>
        <dbReference type="EMBL" id="EME41501.1"/>
    </source>
</evidence>
<dbReference type="OrthoDB" id="407298at2759"/>
<proteinExistence type="inferred from homology"/>
<keyword evidence="5" id="KW-0547">Nucleotide-binding</keyword>
<dbReference type="GO" id="GO:0006614">
    <property type="term" value="P:SRP-dependent cotranslational protein targeting to membrane"/>
    <property type="evidence" value="ECO:0007669"/>
    <property type="project" value="InterPro"/>
</dbReference>
<dbReference type="InterPro" id="IPR000897">
    <property type="entry name" value="SRP54_GTPase_dom"/>
</dbReference>
<name>N1PJI6_DOTSN</name>
<comment type="cofactor">
    <cofactor evidence="1">
        <name>heme b</name>
        <dbReference type="ChEBI" id="CHEBI:60344"/>
    </cofactor>
</comment>
<protein>
    <recommendedName>
        <fullName evidence="10">Heme haloperoxidase family profile domain-containing protein</fullName>
    </recommendedName>
</protein>
<dbReference type="SUPFAM" id="SSF47571">
    <property type="entry name" value="Cloroperoxidase"/>
    <property type="match status" value="1"/>
</dbReference>
<dbReference type="Pfam" id="PF01328">
    <property type="entry name" value="Peroxidase_2"/>
    <property type="match status" value="1"/>
</dbReference>
<evidence type="ECO:0000256" key="9">
    <source>
        <dbReference type="ARBA" id="ARBA00025795"/>
    </source>
</evidence>
<reference evidence="12" key="1">
    <citation type="journal article" date="2012" name="PLoS Genet.">
        <title>The genomes of the fungal plant pathogens Cladosporium fulvum and Dothistroma septosporum reveal adaptation to different hosts and lifestyles but also signatures of common ancestry.</title>
        <authorList>
            <person name="de Wit P.J.G.M."/>
            <person name="van der Burgt A."/>
            <person name="Oekmen B."/>
            <person name="Stergiopoulos I."/>
            <person name="Abd-Elsalam K.A."/>
            <person name="Aerts A.L."/>
            <person name="Bahkali A.H."/>
            <person name="Beenen H.G."/>
            <person name="Chettri P."/>
            <person name="Cox M.P."/>
            <person name="Datema E."/>
            <person name="de Vries R.P."/>
            <person name="Dhillon B."/>
            <person name="Ganley A.R."/>
            <person name="Griffiths S.A."/>
            <person name="Guo Y."/>
            <person name="Hamelin R.C."/>
            <person name="Henrissat B."/>
            <person name="Kabir M.S."/>
            <person name="Jashni M.K."/>
            <person name="Kema G."/>
            <person name="Klaubauf S."/>
            <person name="Lapidus A."/>
            <person name="Levasseur A."/>
            <person name="Lindquist E."/>
            <person name="Mehrabi R."/>
            <person name="Ohm R.A."/>
            <person name="Owen T.J."/>
            <person name="Salamov A."/>
            <person name="Schwelm A."/>
            <person name="Schijlen E."/>
            <person name="Sun H."/>
            <person name="van den Burg H.A."/>
            <person name="van Ham R.C.H.J."/>
            <person name="Zhang S."/>
            <person name="Goodwin S.B."/>
            <person name="Grigoriev I.V."/>
            <person name="Collemare J."/>
            <person name="Bradshaw R.E."/>
        </authorList>
    </citation>
    <scope>NUCLEOTIDE SEQUENCE [LARGE SCALE GENOMIC DNA]</scope>
    <source>
        <strain evidence="12">NZE10 / CBS 128990</strain>
    </source>
</reference>
<dbReference type="Gene3D" id="1.10.489.10">
    <property type="entry name" value="Chloroperoxidase-like"/>
    <property type="match status" value="1"/>
</dbReference>
<evidence type="ECO:0000256" key="1">
    <source>
        <dbReference type="ARBA" id="ARBA00001970"/>
    </source>
</evidence>
<reference evidence="11 12" key="2">
    <citation type="journal article" date="2012" name="PLoS Pathog.">
        <title>Diverse lifestyles and strategies of plant pathogenesis encoded in the genomes of eighteen Dothideomycetes fungi.</title>
        <authorList>
            <person name="Ohm R.A."/>
            <person name="Feau N."/>
            <person name="Henrissat B."/>
            <person name="Schoch C.L."/>
            <person name="Horwitz B.A."/>
            <person name="Barry K.W."/>
            <person name="Condon B.J."/>
            <person name="Copeland A.C."/>
            <person name="Dhillon B."/>
            <person name="Glaser F."/>
            <person name="Hesse C.N."/>
            <person name="Kosti I."/>
            <person name="LaButti K."/>
            <person name="Lindquist E.A."/>
            <person name="Lucas S."/>
            <person name="Salamov A.A."/>
            <person name="Bradshaw R.E."/>
            <person name="Ciuffetti L."/>
            <person name="Hamelin R.C."/>
            <person name="Kema G.H.J."/>
            <person name="Lawrence C."/>
            <person name="Scott J.A."/>
            <person name="Spatafora J.W."/>
            <person name="Turgeon B.G."/>
            <person name="de Wit P.J.G.M."/>
            <person name="Zhong S."/>
            <person name="Goodwin S.B."/>
            <person name="Grigoriev I.V."/>
        </authorList>
    </citation>
    <scope>NUCLEOTIDE SEQUENCE [LARGE SCALE GENOMIC DNA]</scope>
    <source>
        <strain evidence="12">NZE10 / CBS 128990</strain>
    </source>
</reference>
<keyword evidence="3" id="KW-0349">Heme</keyword>
<evidence type="ECO:0000256" key="8">
    <source>
        <dbReference type="ARBA" id="ARBA00023134"/>
    </source>
</evidence>
<evidence type="ECO:0000256" key="5">
    <source>
        <dbReference type="ARBA" id="ARBA00022741"/>
    </source>
</evidence>
<dbReference type="GO" id="GO:0046872">
    <property type="term" value="F:metal ion binding"/>
    <property type="evidence" value="ECO:0007669"/>
    <property type="project" value="UniProtKB-KW"/>
</dbReference>
<dbReference type="eggNOG" id="ENOG502S170">
    <property type="taxonomic scope" value="Eukaryota"/>
</dbReference>